<dbReference type="PANTHER" id="PTHR48047:SF143">
    <property type="entry name" value="UDP-GLYCOSYLTRANSFERASE 73D1"/>
    <property type="match status" value="1"/>
</dbReference>
<evidence type="ECO:0000256" key="2">
    <source>
        <dbReference type="ARBA" id="ARBA00022676"/>
    </source>
</evidence>
<comment type="similarity">
    <text evidence="1 4">Belongs to the UDP-glycosyltransferase family.</text>
</comment>
<evidence type="ECO:0000256" key="3">
    <source>
        <dbReference type="ARBA" id="ARBA00022679"/>
    </source>
</evidence>
<reference evidence="6" key="1">
    <citation type="submission" date="2021-07" db="EMBL/GenBank/DDBJ databases">
        <authorList>
            <person name="Zhang L."/>
            <person name="Feng X."/>
            <person name="Li C."/>
        </authorList>
    </citation>
    <scope>NUCLEOTIDE SEQUENCE</scope>
</reference>
<organism evidence="6">
    <name type="scientific">Glycyrrhiza glabra</name>
    <name type="common">Licorice</name>
    <dbReference type="NCBI Taxonomy" id="49827"/>
    <lineage>
        <taxon>Eukaryota</taxon>
        <taxon>Viridiplantae</taxon>
        <taxon>Streptophyta</taxon>
        <taxon>Embryophyta</taxon>
        <taxon>Tracheophyta</taxon>
        <taxon>Spermatophyta</taxon>
        <taxon>Magnoliopsida</taxon>
        <taxon>eudicotyledons</taxon>
        <taxon>Gunneridae</taxon>
        <taxon>Pentapetalae</taxon>
        <taxon>rosids</taxon>
        <taxon>fabids</taxon>
        <taxon>Fabales</taxon>
        <taxon>Fabaceae</taxon>
        <taxon>Papilionoideae</taxon>
        <taxon>50 kb inversion clade</taxon>
        <taxon>NPAAA clade</taxon>
        <taxon>Hologalegina</taxon>
        <taxon>IRL clade</taxon>
        <taxon>Galegeae</taxon>
        <taxon>Glycyrrhiza</taxon>
    </lineage>
</organism>
<dbReference type="InterPro" id="IPR035595">
    <property type="entry name" value="UDP_glycos_trans_CS"/>
</dbReference>
<dbReference type="Pfam" id="PF00201">
    <property type="entry name" value="UDPGT"/>
    <property type="match status" value="1"/>
</dbReference>
<evidence type="ECO:0000256" key="4">
    <source>
        <dbReference type="RuleBase" id="RU003718"/>
    </source>
</evidence>
<dbReference type="SUPFAM" id="SSF53756">
    <property type="entry name" value="UDP-Glycosyltransferase/glycogen phosphorylase"/>
    <property type="match status" value="1"/>
</dbReference>
<sequence>MGEEGEEKKESRERARKYAEMAKEAIGEGHMIPMIDMARILAEQSVMVTLVSTPQNASRFENTISRAAQESGLQIHLLQIPFPCQQVGLPIGCESLDALPSRSLLRNFYNALDMLQHPLEHYLQNHSTPPSCIISDKCLSWTSKTAQKFKIPRLVFHGMPCFSLLSSYNIKLHNAHCSVHSDYEPFLIPGLPQKVINNIKVIAITRAQLPGAFVALPDLDDYRDKMNEAEMSSHGVVVNSFEELEQGCAEEYERVMEKRVWCIGPVSLCNKESLDKFERGNKPSIEEKQCLEWLNLMKPRSVIYVCLGSLCRLVTSQLIELGLGLEASNRPFIWVVKTSGENFEELEKWLKDENFEERVKGRGLLIKGWAPQILILSHPSIGGFLTHCGWNSTIEGVCSGVPMITWPLFAEQFLNEKMVVEVLRIGVRIGVEVPVRFGDENKAGVLVKKGRVMEAIEMCMERGEEGKERRSRATELGNMATRALEEGGSSSFNISCLIQDIMEQH</sequence>
<evidence type="ECO:0000313" key="6">
    <source>
        <dbReference type="EMBL" id="UXY92021.1"/>
    </source>
</evidence>
<dbReference type="Gene3D" id="3.40.50.2000">
    <property type="entry name" value="Glycogen Phosphorylase B"/>
    <property type="match status" value="2"/>
</dbReference>
<dbReference type="EMBL" id="MZ574466">
    <property type="protein sequence ID" value="UXY92021.1"/>
    <property type="molecule type" value="mRNA"/>
</dbReference>
<keyword evidence="3 4" id="KW-0808">Transferase</keyword>
<dbReference type="EC" id="2.4.1.-" evidence="5"/>
<evidence type="ECO:0000256" key="1">
    <source>
        <dbReference type="ARBA" id="ARBA00009995"/>
    </source>
</evidence>
<dbReference type="InterPro" id="IPR002213">
    <property type="entry name" value="UDP_glucos_trans"/>
</dbReference>
<name>A0AA94YQV6_GLYGL</name>
<dbReference type="CDD" id="cd03784">
    <property type="entry name" value="GT1_Gtf-like"/>
    <property type="match status" value="1"/>
</dbReference>
<proteinExistence type="evidence at transcript level"/>
<dbReference type="FunFam" id="3.40.50.2000:FF:000071">
    <property type="entry name" value="Glycosyltransferase"/>
    <property type="match status" value="1"/>
</dbReference>
<accession>A0AA94YQV6</accession>
<dbReference type="FunFam" id="3.40.50.2000:FF:000047">
    <property type="entry name" value="Glycosyltransferase"/>
    <property type="match status" value="1"/>
</dbReference>
<evidence type="ECO:0000256" key="5">
    <source>
        <dbReference type="RuleBase" id="RU362057"/>
    </source>
</evidence>
<dbReference type="PANTHER" id="PTHR48047">
    <property type="entry name" value="GLYCOSYLTRANSFERASE"/>
    <property type="match status" value="1"/>
</dbReference>
<dbReference type="AlphaFoldDB" id="A0AA94YQV6"/>
<protein>
    <recommendedName>
        <fullName evidence="5">Glycosyltransferase</fullName>
        <ecNumber evidence="5">2.4.1.-</ecNumber>
    </recommendedName>
</protein>
<keyword evidence="2 4" id="KW-0328">Glycosyltransferase</keyword>
<dbReference type="PROSITE" id="PS00375">
    <property type="entry name" value="UDPGT"/>
    <property type="match status" value="1"/>
</dbReference>
<dbReference type="GO" id="GO:0035251">
    <property type="term" value="F:UDP-glucosyltransferase activity"/>
    <property type="evidence" value="ECO:0007669"/>
    <property type="project" value="TreeGrafter"/>
</dbReference>